<dbReference type="Proteomes" id="UP001165044">
    <property type="component" value="Unassembled WGS sequence"/>
</dbReference>
<comment type="caution">
    <text evidence="3">The sequence shown here is derived from an EMBL/GenBank/DDBJ whole genome shotgun (WGS) entry which is preliminary data.</text>
</comment>
<keyword evidence="1" id="KW-0732">Signal</keyword>
<accession>A0ABQ5PX91</accession>
<sequence length="144" mass="15260">MRASLFLPLLASAALFAQAPAPKAEPKPAAKAEAKVDAKASAEVKVGTGVEKMELQGESTSFKVAAGTKIYAWTKVAGAADSSITVVFSKGDRTSKMELKVPRSPYRTNAYRTFRKGDEGSWSVKVLAADGAELGKADFTVEFE</sequence>
<dbReference type="InterPro" id="IPR022606">
    <property type="entry name" value="DUF2914"/>
</dbReference>
<organism evidence="3 4">
    <name type="scientific">Geothrix edaphica</name>
    <dbReference type="NCBI Taxonomy" id="2927976"/>
    <lineage>
        <taxon>Bacteria</taxon>
        <taxon>Pseudomonadati</taxon>
        <taxon>Acidobacteriota</taxon>
        <taxon>Holophagae</taxon>
        <taxon>Holophagales</taxon>
        <taxon>Holophagaceae</taxon>
        <taxon>Geothrix</taxon>
    </lineage>
</organism>
<evidence type="ECO:0000313" key="4">
    <source>
        <dbReference type="Proteomes" id="UP001165044"/>
    </source>
</evidence>
<dbReference type="EMBL" id="BSDC01000001">
    <property type="protein sequence ID" value="GLH66734.1"/>
    <property type="molecule type" value="Genomic_DNA"/>
</dbReference>
<evidence type="ECO:0000313" key="3">
    <source>
        <dbReference type="EMBL" id="GLH66734.1"/>
    </source>
</evidence>
<evidence type="ECO:0000256" key="1">
    <source>
        <dbReference type="SAM" id="SignalP"/>
    </source>
</evidence>
<protein>
    <recommendedName>
        <fullName evidence="2">DUF2914 domain-containing protein</fullName>
    </recommendedName>
</protein>
<feature type="signal peptide" evidence="1">
    <location>
        <begin position="1"/>
        <end position="19"/>
    </location>
</feature>
<feature type="chain" id="PRO_5045474293" description="DUF2914 domain-containing protein" evidence="1">
    <location>
        <begin position="20"/>
        <end position="144"/>
    </location>
</feature>
<name>A0ABQ5PX91_9BACT</name>
<feature type="domain" description="DUF2914" evidence="2">
    <location>
        <begin position="84"/>
        <end position="141"/>
    </location>
</feature>
<gene>
    <name evidence="3" type="ORF">GETHED_10980</name>
</gene>
<dbReference type="RefSeq" id="WP_285607280.1">
    <property type="nucleotide sequence ID" value="NZ_BSDC01000001.1"/>
</dbReference>
<evidence type="ECO:0000259" key="2">
    <source>
        <dbReference type="Pfam" id="PF11141"/>
    </source>
</evidence>
<keyword evidence="4" id="KW-1185">Reference proteome</keyword>
<dbReference type="Pfam" id="PF11141">
    <property type="entry name" value="DUF2914"/>
    <property type="match status" value="1"/>
</dbReference>
<reference evidence="3" key="1">
    <citation type="journal article" date="2023" name="Antonie Van Leeuwenhoek">
        <title>Mesoterricola silvestris gen. nov., sp. nov., Mesoterricola sediminis sp. nov., Geothrix oryzae sp. nov., Geothrix edaphica sp. nov., Geothrix rubra sp. nov., and Geothrix limicola sp. nov., six novel members of Acidobacteriota isolated from soils.</title>
        <authorList>
            <person name="Itoh H."/>
            <person name="Sugisawa Y."/>
            <person name="Mise K."/>
            <person name="Xu Z."/>
            <person name="Kuniyasu M."/>
            <person name="Ushijima N."/>
            <person name="Kawano K."/>
            <person name="Kobayashi E."/>
            <person name="Shiratori Y."/>
            <person name="Masuda Y."/>
            <person name="Senoo K."/>
        </authorList>
    </citation>
    <scope>NUCLEOTIDE SEQUENCE</scope>
    <source>
        <strain evidence="3">Red802</strain>
    </source>
</reference>
<proteinExistence type="predicted"/>